<evidence type="ECO:0000259" key="8">
    <source>
        <dbReference type="Pfam" id="PF00924"/>
    </source>
</evidence>
<dbReference type="InterPro" id="IPR011066">
    <property type="entry name" value="MscS_channel_C_sf"/>
</dbReference>
<evidence type="ECO:0000259" key="10">
    <source>
        <dbReference type="Pfam" id="PF21088"/>
    </source>
</evidence>
<evidence type="ECO:0000256" key="5">
    <source>
        <dbReference type="ARBA" id="ARBA00022989"/>
    </source>
</evidence>
<feature type="domain" description="Mechanosensitive ion channel transmembrane helices 2/3" evidence="10">
    <location>
        <begin position="151"/>
        <end position="192"/>
    </location>
</feature>
<dbReference type="Gene3D" id="3.30.70.100">
    <property type="match status" value="1"/>
</dbReference>
<evidence type="ECO:0000256" key="6">
    <source>
        <dbReference type="ARBA" id="ARBA00023136"/>
    </source>
</evidence>
<feature type="transmembrane region" description="Helical" evidence="7">
    <location>
        <begin position="71"/>
        <end position="92"/>
    </location>
</feature>
<evidence type="ECO:0000256" key="1">
    <source>
        <dbReference type="ARBA" id="ARBA00004651"/>
    </source>
</evidence>
<evidence type="ECO:0000256" key="7">
    <source>
        <dbReference type="SAM" id="Phobius"/>
    </source>
</evidence>
<keyword evidence="12" id="KW-1185">Reference proteome</keyword>
<sequence length="383" mass="42729">MEFDGKEIAQPIQQWITESFSLNQENAWIVVVFAIVLVTLIVAFILGRFFNRLHKSLARTRTIWDDLLIEAMRKPVIILVWVIGGGFAFDVIDASTGTVLLDVVTPIRKVSVIILIGWFLVRFVGLTEKALIDPVGINTSMDETTVSALGKLVRLALIITIGLVVLQTFGYSISGVLAFGGIGGIAVGFAAKDLLANFFGGLMIYLDRPFKVGDWVRSPDKNIEGTVEDIGWRLTRIRTFDKRPLYVPNATFTSISVENPSRMTNRRIYETVGVRYCDVATVRQIVTDVKNMLRGHEAIDQNQTMIVNLNTFAPSSLDFFIYTFTKTTDWIEYHEIKEDVLLKVMEIIESNNAEVAFPTSTVHLVPEGEFQVSSVGVQSAPQS</sequence>
<gene>
    <name evidence="11" type="ORF">Q8W30_00685</name>
</gene>
<comment type="caution">
    <text evidence="11">The sequence shown here is derived from an EMBL/GenBank/DDBJ whole genome shotgun (WGS) entry which is preliminary data.</text>
</comment>
<dbReference type="InterPro" id="IPR049142">
    <property type="entry name" value="MS_channel_1st"/>
</dbReference>
<comment type="similarity">
    <text evidence="2">Belongs to the MscS (TC 1.A.23) family.</text>
</comment>
<evidence type="ECO:0000259" key="9">
    <source>
        <dbReference type="Pfam" id="PF21082"/>
    </source>
</evidence>
<keyword evidence="3" id="KW-1003">Cell membrane</keyword>
<dbReference type="SUPFAM" id="SSF50182">
    <property type="entry name" value="Sm-like ribonucleoproteins"/>
    <property type="match status" value="1"/>
</dbReference>
<dbReference type="Gene3D" id="2.30.30.60">
    <property type="match status" value="1"/>
</dbReference>
<evidence type="ECO:0000256" key="3">
    <source>
        <dbReference type="ARBA" id="ARBA00022475"/>
    </source>
</evidence>
<dbReference type="InterPro" id="IPR011014">
    <property type="entry name" value="MscS_channel_TM-2"/>
</dbReference>
<keyword evidence="4 7" id="KW-0812">Transmembrane</keyword>
<dbReference type="RefSeq" id="WP_215151900.1">
    <property type="nucleotide sequence ID" value="NZ_CAXHZV010000001.1"/>
</dbReference>
<dbReference type="PANTHER" id="PTHR43634">
    <property type="entry name" value="OW CONDUCTANCE MECHANOSENSITIVE CHANNEL"/>
    <property type="match status" value="1"/>
</dbReference>
<name>A0ABT9EPS2_9GAMM</name>
<dbReference type="InterPro" id="IPR045042">
    <property type="entry name" value="YnaI-like"/>
</dbReference>
<feature type="transmembrane region" description="Helical" evidence="7">
    <location>
        <begin position="112"/>
        <end position="131"/>
    </location>
</feature>
<dbReference type="PANTHER" id="PTHR43634:SF2">
    <property type="entry name" value="LOW CONDUCTANCE MECHANOSENSITIVE CHANNEL YNAI"/>
    <property type="match status" value="1"/>
</dbReference>
<evidence type="ECO:0000313" key="11">
    <source>
        <dbReference type="EMBL" id="MDP2521070.1"/>
    </source>
</evidence>
<dbReference type="Pfam" id="PF00924">
    <property type="entry name" value="MS_channel_2nd"/>
    <property type="match status" value="1"/>
</dbReference>
<evidence type="ECO:0000256" key="2">
    <source>
        <dbReference type="ARBA" id="ARBA00008017"/>
    </source>
</evidence>
<comment type="subcellular location">
    <subcellularLocation>
        <location evidence="1">Cell membrane</location>
        <topology evidence="1">Multi-pass membrane protein</topology>
    </subcellularLocation>
</comment>
<keyword evidence="6 7" id="KW-0472">Membrane</keyword>
<dbReference type="Proteomes" id="UP001177341">
    <property type="component" value="Unassembled WGS sequence"/>
</dbReference>
<keyword evidence="5 7" id="KW-1133">Transmembrane helix</keyword>
<reference evidence="11" key="1">
    <citation type="submission" date="2023-07" db="EMBL/GenBank/DDBJ databases">
        <title>Genome content predicts the carbon catabolic preferences of heterotrophic bacteria.</title>
        <authorList>
            <person name="Gralka M."/>
        </authorList>
    </citation>
    <scope>NUCLEOTIDE SEQUENCE</scope>
    <source>
        <strain evidence="11">5G01</strain>
    </source>
</reference>
<evidence type="ECO:0000313" key="12">
    <source>
        <dbReference type="Proteomes" id="UP001177341"/>
    </source>
</evidence>
<protein>
    <submittedName>
        <fullName evidence="11">Mechanosensitive ion channel family protein</fullName>
    </submittedName>
</protein>
<feature type="transmembrane region" description="Helical" evidence="7">
    <location>
        <begin position="179"/>
        <end position="206"/>
    </location>
</feature>
<feature type="transmembrane region" description="Helical" evidence="7">
    <location>
        <begin position="152"/>
        <end position="173"/>
    </location>
</feature>
<proteinExistence type="inferred from homology"/>
<dbReference type="Gene3D" id="1.10.287.1260">
    <property type="match status" value="1"/>
</dbReference>
<dbReference type="Pfam" id="PF21082">
    <property type="entry name" value="MS_channel_3rd"/>
    <property type="match status" value="1"/>
</dbReference>
<feature type="domain" description="Mechanosensitive ion channel MscS C-terminal" evidence="9">
    <location>
        <begin position="278"/>
        <end position="354"/>
    </location>
</feature>
<feature type="domain" description="Mechanosensitive ion channel MscS" evidence="8">
    <location>
        <begin position="193"/>
        <end position="262"/>
    </location>
</feature>
<dbReference type="InterPro" id="IPR006686">
    <property type="entry name" value="MscS_channel_CS"/>
</dbReference>
<dbReference type="Pfam" id="PF21088">
    <property type="entry name" value="MS_channel_1st"/>
    <property type="match status" value="1"/>
</dbReference>
<dbReference type="SUPFAM" id="SSF82861">
    <property type="entry name" value="Mechanosensitive channel protein MscS (YggB), transmembrane region"/>
    <property type="match status" value="1"/>
</dbReference>
<dbReference type="InterPro" id="IPR049278">
    <property type="entry name" value="MS_channel_C"/>
</dbReference>
<accession>A0ABT9EPS2</accession>
<dbReference type="InterPro" id="IPR010920">
    <property type="entry name" value="LSM_dom_sf"/>
</dbReference>
<dbReference type="SUPFAM" id="SSF82689">
    <property type="entry name" value="Mechanosensitive channel protein MscS (YggB), C-terminal domain"/>
    <property type="match status" value="1"/>
</dbReference>
<dbReference type="EMBL" id="JAUYVO010000001">
    <property type="protein sequence ID" value="MDP2521070.1"/>
    <property type="molecule type" value="Genomic_DNA"/>
</dbReference>
<dbReference type="InterPro" id="IPR023408">
    <property type="entry name" value="MscS_beta-dom_sf"/>
</dbReference>
<organism evidence="11 12">
    <name type="scientific">Neptunomonas phycophila</name>
    <dbReference type="NCBI Taxonomy" id="1572645"/>
    <lineage>
        <taxon>Bacteria</taxon>
        <taxon>Pseudomonadati</taxon>
        <taxon>Pseudomonadota</taxon>
        <taxon>Gammaproteobacteria</taxon>
        <taxon>Oceanospirillales</taxon>
        <taxon>Oceanospirillaceae</taxon>
        <taxon>Neptunomonas</taxon>
    </lineage>
</organism>
<dbReference type="PROSITE" id="PS01246">
    <property type="entry name" value="UPF0003"/>
    <property type="match status" value="1"/>
</dbReference>
<feature type="transmembrane region" description="Helical" evidence="7">
    <location>
        <begin position="27"/>
        <end position="50"/>
    </location>
</feature>
<evidence type="ECO:0000256" key="4">
    <source>
        <dbReference type="ARBA" id="ARBA00022692"/>
    </source>
</evidence>
<dbReference type="InterPro" id="IPR006685">
    <property type="entry name" value="MscS_channel_2nd"/>
</dbReference>